<evidence type="ECO:0000313" key="2">
    <source>
        <dbReference type="Proteomes" id="UP001548189"/>
    </source>
</evidence>
<sequence length="350" mass="39995">MFCPNVQIKRLLLFLHKSFLILYLSSLSNTLYAAETADNESNNMAALDSLPKQPSFSVNQNELARTTKADDQFWIDIEQTKILVLKHWMKTKKKTGNLILLHTNGENAEHLRLVYPLAHQFSQQGWEVYIPNLPLADYPSRALIKSAQPNQTDTDNSEEDPATQNTSKNSVSTANNLVNKNTSLENKQTLNDSPNTSTNQMASLEQNKPFFNNQEAYQEFYSLLMQNLLQKIPNENKSLLIVANENSAFWILASLPSLNQVTQISLFHPETPQNLSTDLQTQLSKQTLPYYIFIQDESKSAKFIRSLNQGLWKSEYSRIAHLPYTTSKLEIENITFSKMITGWVKSQKKE</sequence>
<evidence type="ECO:0000313" key="1">
    <source>
        <dbReference type="EMBL" id="MET1256701.1"/>
    </source>
</evidence>
<name>A0ABV2BXN0_9GAMM</name>
<dbReference type="Proteomes" id="UP001548189">
    <property type="component" value="Unassembled WGS sequence"/>
</dbReference>
<dbReference type="Pfam" id="PF12048">
    <property type="entry name" value="DUF3530"/>
    <property type="match status" value="1"/>
</dbReference>
<gene>
    <name evidence="1" type="ORF">ABVT43_16285</name>
</gene>
<dbReference type="InterPro" id="IPR022529">
    <property type="entry name" value="DUF3530"/>
</dbReference>
<proteinExistence type="predicted"/>
<protein>
    <submittedName>
        <fullName evidence="1">DUF3530 family protein</fullName>
    </submittedName>
</protein>
<dbReference type="EMBL" id="JBEVCJ010000025">
    <property type="protein sequence ID" value="MET1256701.1"/>
    <property type="molecule type" value="Genomic_DNA"/>
</dbReference>
<reference evidence="1 2" key="1">
    <citation type="submission" date="2024-06" db="EMBL/GenBank/DDBJ databases">
        <authorList>
            <person name="Li F."/>
        </authorList>
    </citation>
    <scope>NUCLEOTIDE SEQUENCE [LARGE SCALE GENOMIC DNA]</scope>
    <source>
        <strain evidence="1 2">GXAS 311</strain>
    </source>
</reference>
<keyword evidence="2" id="KW-1185">Reference proteome</keyword>
<accession>A0ABV2BXN0</accession>
<comment type="caution">
    <text evidence="1">The sequence shown here is derived from an EMBL/GenBank/DDBJ whole genome shotgun (WGS) entry which is preliminary data.</text>
</comment>
<organism evidence="1 2">
    <name type="scientific">Aliikangiella maris</name>
    <dbReference type="NCBI Taxonomy" id="3162458"/>
    <lineage>
        <taxon>Bacteria</taxon>
        <taxon>Pseudomonadati</taxon>
        <taxon>Pseudomonadota</taxon>
        <taxon>Gammaproteobacteria</taxon>
        <taxon>Oceanospirillales</taxon>
        <taxon>Pleioneaceae</taxon>
        <taxon>Aliikangiella</taxon>
    </lineage>
</organism>